<dbReference type="SUPFAM" id="SSF53474">
    <property type="entry name" value="alpha/beta-Hydrolases"/>
    <property type="match status" value="1"/>
</dbReference>
<dbReference type="AlphaFoldDB" id="A0A5B7YFT8"/>
<evidence type="ECO:0000259" key="3">
    <source>
        <dbReference type="Pfam" id="PF07859"/>
    </source>
</evidence>
<sequence length="293" mass="31628">MNCRVISASLLFLFSGMGVASEQISLPVTSDNSTVYENKQRAYFSTLWDTQVVSNVSSPTLTTFLPKDKKQGSPAVIIAPGGGLYALSINSEGNDVARWLADKGIAAFVLRYRLVPTKHDATAQLSEEWGADYQNVLNKAGKVLPLAIEDGLSAMDYVRKNAASMGVDPQKIGFMGFSAGGAVALGVSYHYDASTRPDFLVPVYPWTDAIAIKKPKDDAPPLIVIAATDDSLGLAEGAVDVYRSYLAADKNAAMHLYSRGDHGFGMRKQGLPSDTWIERVHQWLIAEGFVSDS</sequence>
<feature type="chain" id="PRO_5023001271" evidence="2">
    <location>
        <begin position="21"/>
        <end position="293"/>
    </location>
</feature>
<dbReference type="KEGG" id="salk:FBQ74_11985"/>
<dbReference type="InterPro" id="IPR050300">
    <property type="entry name" value="GDXG_lipolytic_enzyme"/>
</dbReference>
<dbReference type="Proteomes" id="UP000304912">
    <property type="component" value="Chromosome"/>
</dbReference>
<dbReference type="InterPro" id="IPR013094">
    <property type="entry name" value="AB_hydrolase_3"/>
</dbReference>
<protein>
    <submittedName>
        <fullName evidence="4">Alpha/beta hydrolase</fullName>
    </submittedName>
</protein>
<dbReference type="PANTHER" id="PTHR48081:SF6">
    <property type="entry name" value="PEPTIDASE S9 PROLYL OLIGOPEPTIDASE CATALYTIC DOMAIN-CONTAINING PROTEIN"/>
    <property type="match status" value="1"/>
</dbReference>
<evidence type="ECO:0000313" key="5">
    <source>
        <dbReference type="Proteomes" id="UP000304912"/>
    </source>
</evidence>
<name>A0A5B7YFT8_9ALTE</name>
<dbReference type="EMBL" id="CP039852">
    <property type="protein sequence ID" value="QCZ94143.1"/>
    <property type="molecule type" value="Genomic_DNA"/>
</dbReference>
<evidence type="ECO:0000256" key="1">
    <source>
        <dbReference type="ARBA" id="ARBA00022801"/>
    </source>
</evidence>
<dbReference type="InterPro" id="IPR029058">
    <property type="entry name" value="AB_hydrolase_fold"/>
</dbReference>
<dbReference type="Pfam" id="PF07859">
    <property type="entry name" value="Abhydrolase_3"/>
    <property type="match status" value="1"/>
</dbReference>
<proteinExistence type="predicted"/>
<accession>A0A5B7YFT8</accession>
<dbReference type="Gene3D" id="3.40.50.1820">
    <property type="entry name" value="alpha/beta hydrolase"/>
    <property type="match status" value="1"/>
</dbReference>
<keyword evidence="5" id="KW-1185">Reference proteome</keyword>
<organism evidence="4 5">
    <name type="scientific">Salinimonas iocasae</name>
    <dbReference type="NCBI Taxonomy" id="2572577"/>
    <lineage>
        <taxon>Bacteria</taxon>
        <taxon>Pseudomonadati</taxon>
        <taxon>Pseudomonadota</taxon>
        <taxon>Gammaproteobacteria</taxon>
        <taxon>Alteromonadales</taxon>
        <taxon>Alteromonadaceae</taxon>
        <taxon>Alteromonas/Salinimonas group</taxon>
        <taxon>Salinimonas</taxon>
    </lineage>
</organism>
<evidence type="ECO:0000313" key="4">
    <source>
        <dbReference type="EMBL" id="QCZ94143.1"/>
    </source>
</evidence>
<evidence type="ECO:0000256" key="2">
    <source>
        <dbReference type="SAM" id="SignalP"/>
    </source>
</evidence>
<dbReference type="OrthoDB" id="9771666at2"/>
<feature type="domain" description="Alpha/beta hydrolase fold-3" evidence="3">
    <location>
        <begin position="144"/>
        <end position="215"/>
    </location>
</feature>
<dbReference type="GO" id="GO:0016787">
    <property type="term" value="F:hydrolase activity"/>
    <property type="evidence" value="ECO:0007669"/>
    <property type="project" value="UniProtKB-KW"/>
</dbReference>
<feature type="signal peptide" evidence="2">
    <location>
        <begin position="1"/>
        <end position="20"/>
    </location>
</feature>
<keyword evidence="1 4" id="KW-0378">Hydrolase</keyword>
<dbReference type="PANTHER" id="PTHR48081">
    <property type="entry name" value="AB HYDROLASE SUPERFAMILY PROTEIN C4A8.06C"/>
    <property type="match status" value="1"/>
</dbReference>
<gene>
    <name evidence="4" type="ORF">FBQ74_11985</name>
</gene>
<dbReference type="RefSeq" id="WP_139756884.1">
    <property type="nucleotide sequence ID" value="NZ_CP039852.1"/>
</dbReference>
<keyword evidence="2" id="KW-0732">Signal</keyword>
<reference evidence="4 5" key="1">
    <citation type="submission" date="2019-04" db="EMBL/GenBank/DDBJ databases">
        <title>Salinimonas iocasae sp. nov., a halophilic bacterium isolated from the outer tube casing of tubeworms in Okinawa Trough.</title>
        <authorList>
            <person name="Zhang H."/>
            <person name="Wang H."/>
            <person name="Li C."/>
        </authorList>
    </citation>
    <scope>NUCLEOTIDE SEQUENCE [LARGE SCALE GENOMIC DNA]</scope>
    <source>
        <strain evidence="4 5">KX18D6</strain>
    </source>
</reference>